<gene>
    <name evidence="1" type="ORF">PLANPX_4762</name>
</gene>
<reference evidence="2" key="1">
    <citation type="submission" date="2019-10" db="EMBL/GenBank/DDBJ databases">
        <title>Lacipirellula parvula gen. nov., sp. nov., representing a lineage of planctomycetes widespread in freshwater anoxic habitats, and description of the family Lacipirellulaceae.</title>
        <authorList>
            <person name="Dedysh S.N."/>
            <person name="Kulichevskaya I.S."/>
            <person name="Beletsky A.V."/>
            <person name="Rakitin A.L."/>
            <person name="Mardanov A.V."/>
            <person name="Ivanova A.A."/>
            <person name="Saltykova V.X."/>
            <person name="Rijpstra W.I.C."/>
            <person name="Sinninghe Damste J.S."/>
            <person name="Ravin N.V."/>
        </authorList>
    </citation>
    <scope>NUCLEOTIDE SEQUENCE [LARGE SCALE GENOMIC DNA]</scope>
    <source>
        <strain evidence="2">PX69</strain>
    </source>
</reference>
<evidence type="ECO:0000313" key="2">
    <source>
        <dbReference type="Proteomes" id="UP000326837"/>
    </source>
</evidence>
<protein>
    <submittedName>
        <fullName evidence="1">Uncharacterized protein</fullName>
    </submittedName>
</protein>
<sequence>MKHWSRTHFGELAQQRSSADFPLKTPLRILICKLPTTNICVALLPTILGKIVE</sequence>
<dbReference type="KEGG" id="lpav:PLANPX_4762"/>
<proteinExistence type="predicted"/>
<evidence type="ECO:0000313" key="1">
    <source>
        <dbReference type="EMBL" id="BBO35150.1"/>
    </source>
</evidence>
<dbReference type="EMBL" id="AP021861">
    <property type="protein sequence ID" value="BBO35150.1"/>
    <property type="molecule type" value="Genomic_DNA"/>
</dbReference>
<accession>A0A5K7XED1</accession>
<organism evidence="1 2">
    <name type="scientific">Lacipirellula parvula</name>
    <dbReference type="NCBI Taxonomy" id="2650471"/>
    <lineage>
        <taxon>Bacteria</taxon>
        <taxon>Pseudomonadati</taxon>
        <taxon>Planctomycetota</taxon>
        <taxon>Planctomycetia</taxon>
        <taxon>Pirellulales</taxon>
        <taxon>Lacipirellulaceae</taxon>
        <taxon>Lacipirellula</taxon>
    </lineage>
</organism>
<keyword evidence="2" id="KW-1185">Reference proteome</keyword>
<dbReference type="AlphaFoldDB" id="A0A5K7XED1"/>
<name>A0A5K7XED1_9BACT</name>
<dbReference type="Proteomes" id="UP000326837">
    <property type="component" value="Chromosome"/>
</dbReference>